<reference evidence="3 4" key="2">
    <citation type="submission" date="2018-10" db="EMBL/GenBank/DDBJ databases">
        <authorList>
            <consortium name="Pathogen Informatics"/>
        </authorList>
    </citation>
    <scope>NUCLEOTIDE SEQUENCE [LARGE SCALE GENOMIC DNA]</scope>
</reference>
<proteinExistence type="predicted"/>
<evidence type="ECO:0000256" key="1">
    <source>
        <dbReference type="SAM" id="MobiDB-lite"/>
    </source>
</evidence>
<reference evidence="5" key="1">
    <citation type="submission" date="2017-02" db="UniProtKB">
        <authorList>
            <consortium name="WormBaseParasite"/>
        </authorList>
    </citation>
    <scope>IDENTIFICATION</scope>
</reference>
<dbReference type="GO" id="GO:0019216">
    <property type="term" value="P:regulation of lipid metabolic process"/>
    <property type="evidence" value="ECO:0007669"/>
    <property type="project" value="TreeGrafter"/>
</dbReference>
<dbReference type="PANTHER" id="PTHR46520:SF1">
    <property type="entry name" value="SERINE BETA-LACTAMASE-LIKE PROTEIN LACTB, MITOCHONDRIAL"/>
    <property type="match status" value="1"/>
</dbReference>
<sequence length="289" mass="32707">MNVARVKDESQRKDLRKADKNSPEFFSNKRYENVEDALRVFKDDDLISKPGDAFNYTTHGYTLLSAVLEKAANKPFPEQAKEFFKLLGMNKTCLDENHKIVSNRTRYYYRDENGKLQNSPEVNNSNKWAGGGFISTVDDLLIFADAMLYSFNVSRHPKTRGKRPLLEPEVLETFWKGEVIARPSEGYLYALGWYKNDVSDSFGGTDCRRQHSGYWMHTGGAVGASSVLLIKPFFSPPTPSGISVVILANLQDCTGLTSLALEIADIFLEYEKEKYATKKRVTSTQLLVK</sequence>
<feature type="region of interest" description="Disordered" evidence="1">
    <location>
        <begin position="1"/>
        <end position="22"/>
    </location>
</feature>
<dbReference type="Pfam" id="PF00144">
    <property type="entry name" value="Beta-lactamase"/>
    <property type="match status" value="1"/>
</dbReference>
<dbReference type="GO" id="GO:0005739">
    <property type="term" value="C:mitochondrion"/>
    <property type="evidence" value="ECO:0007669"/>
    <property type="project" value="TreeGrafter"/>
</dbReference>
<dbReference type="InterPro" id="IPR001466">
    <property type="entry name" value="Beta-lactam-related"/>
</dbReference>
<feature type="domain" description="Beta-lactamase-related" evidence="2">
    <location>
        <begin position="26"/>
        <end position="251"/>
    </location>
</feature>
<dbReference type="Gene3D" id="3.40.710.10">
    <property type="entry name" value="DD-peptidase/beta-lactamase superfamily"/>
    <property type="match status" value="1"/>
</dbReference>
<organism evidence="5">
    <name type="scientific">Enterobius vermicularis</name>
    <name type="common">Human pinworm</name>
    <dbReference type="NCBI Taxonomy" id="51028"/>
    <lineage>
        <taxon>Eukaryota</taxon>
        <taxon>Metazoa</taxon>
        <taxon>Ecdysozoa</taxon>
        <taxon>Nematoda</taxon>
        <taxon>Chromadorea</taxon>
        <taxon>Rhabditida</taxon>
        <taxon>Spirurina</taxon>
        <taxon>Oxyuridomorpha</taxon>
        <taxon>Oxyuroidea</taxon>
        <taxon>Oxyuridae</taxon>
        <taxon>Enterobius</taxon>
    </lineage>
</organism>
<gene>
    <name evidence="3" type="ORF">EVEC_LOCUS9925</name>
</gene>
<dbReference type="GO" id="GO:0008233">
    <property type="term" value="F:peptidase activity"/>
    <property type="evidence" value="ECO:0007669"/>
    <property type="project" value="TreeGrafter"/>
</dbReference>
<dbReference type="InterPro" id="IPR012338">
    <property type="entry name" value="Beta-lactam/transpept-like"/>
</dbReference>
<dbReference type="AlphaFoldDB" id="A0A0N4VIC9"/>
<dbReference type="SUPFAM" id="SSF56601">
    <property type="entry name" value="beta-lactamase/transpeptidase-like"/>
    <property type="match status" value="1"/>
</dbReference>
<dbReference type="WBParaSite" id="EVEC_0001058201-mRNA-1">
    <property type="protein sequence ID" value="EVEC_0001058201-mRNA-1"/>
    <property type="gene ID" value="EVEC_0001058201"/>
</dbReference>
<dbReference type="Proteomes" id="UP000274131">
    <property type="component" value="Unassembled WGS sequence"/>
</dbReference>
<evidence type="ECO:0000313" key="5">
    <source>
        <dbReference type="WBParaSite" id="EVEC_0001058201-mRNA-1"/>
    </source>
</evidence>
<evidence type="ECO:0000259" key="2">
    <source>
        <dbReference type="Pfam" id="PF00144"/>
    </source>
</evidence>
<dbReference type="EMBL" id="UXUI01010385">
    <property type="protein sequence ID" value="VDD95174.1"/>
    <property type="molecule type" value="Genomic_DNA"/>
</dbReference>
<dbReference type="PANTHER" id="PTHR46520">
    <property type="entry name" value="SERINE BETA-LACTAMASE-LIKE PROTEIN LACTB, MITOCHONDRIAL"/>
    <property type="match status" value="1"/>
</dbReference>
<dbReference type="InterPro" id="IPR052794">
    <property type="entry name" value="Mito_Ser_Protease_LACTB"/>
</dbReference>
<protein>
    <submittedName>
        <fullName evidence="5">Beta-lactamase domain-containing protein</fullName>
    </submittedName>
</protein>
<accession>A0A0N4VIC9</accession>
<evidence type="ECO:0000313" key="4">
    <source>
        <dbReference type="Proteomes" id="UP000274131"/>
    </source>
</evidence>
<keyword evidence="4" id="KW-1185">Reference proteome</keyword>
<name>A0A0N4VIC9_ENTVE</name>
<dbReference type="OrthoDB" id="5946976at2759"/>
<evidence type="ECO:0000313" key="3">
    <source>
        <dbReference type="EMBL" id="VDD95174.1"/>
    </source>
</evidence>
<dbReference type="STRING" id="51028.A0A0N4VIC9"/>
<dbReference type="GO" id="GO:0006508">
    <property type="term" value="P:proteolysis"/>
    <property type="evidence" value="ECO:0007669"/>
    <property type="project" value="TreeGrafter"/>
</dbReference>